<dbReference type="SUPFAM" id="SSF90123">
    <property type="entry name" value="ABC transporter transmembrane region"/>
    <property type="match status" value="1"/>
</dbReference>
<dbReference type="InterPro" id="IPR017871">
    <property type="entry name" value="ABC_transporter-like_CS"/>
</dbReference>
<evidence type="ECO:0000259" key="9">
    <source>
        <dbReference type="PROSITE" id="PS50929"/>
    </source>
</evidence>
<evidence type="ECO:0000313" key="12">
    <source>
        <dbReference type="Proteomes" id="UP000594967"/>
    </source>
</evidence>
<dbReference type="PANTHER" id="PTHR24221:SF606">
    <property type="entry name" value="COLICIN V SECRETION-PROCESSING ATP-BINDING PROTEIN"/>
    <property type="match status" value="1"/>
</dbReference>
<feature type="transmembrane region" description="Helical" evidence="7">
    <location>
        <begin position="397"/>
        <end position="418"/>
    </location>
</feature>
<dbReference type="CDD" id="cd02419">
    <property type="entry name" value="Peptidase_C39C"/>
    <property type="match status" value="1"/>
</dbReference>
<dbReference type="InterPro" id="IPR005074">
    <property type="entry name" value="Peptidase_C39"/>
</dbReference>
<dbReference type="PROSITE" id="PS50990">
    <property type="entry name" value="PEPTIDASE_C39"/>
    <property type="match status" value="1"/>
</dbReference>
<dbReference type="Gene3D" id="1.20.1560.10">
    <property type="entry name" value="ABC transporter type 1, transmembrane domain"/>
    <property type="match status" value="1"/>
</dbReference>
<evidence type="ECO:0000256" key="6">
    <source>
        <dbReference type="ARBA" id="ARBA00023136"/>
    </source>
</evidence>
<evidence type="ECO:0000313" key="11">
    <source>
        <dbReference type="EMBL" id="QPS19159.1"/>
    </source>
</evidence>
<organism evidence="11 12">
    <name type="scientific">Serratia plymuthica</name>
    <dbReference type="NCBI Taxonomy" id="82996"/>
    <lineage>
        <taxon>Bacteria</taxon>
        <taxon>Pseudomonadati</taxon>
        <taxon>Pseudomonadota</taxon>
        <taxon>Gammaproteobacteria</taxon>
        <taxon>Enterobacterales</taxon>
        <taxon>Yersiniaceae</taxon>
        <taxon>Serratia</taxon>
    </lineage>
</organism>
<keyword evidence="6 7" id="KW-0472">Membrane</keyword>
<dbReference type="InterPro" id="IPR033838">
    <property type="entry name" value="CvaB_peptidase"/>
</dbReference>
<evidence type="ECO:0000256" key="4">
    <source>
        <dbReference type="ARBA" id="ARBA00022840"/>
    </source>
</evidence>
<dbReference type="Pfam" id="PF00005">
    <property type="entry name" value="ABC_tran"/>
    <property type="match status" value="1"/>
</dbReference>
<evidence type="ECO:0000256" key="1">
    <source>
        <dbReference type="ARBA" id="ARBA00004651"/>
    </source>
</evidence>
<comment type="subcellular location">
    <subcellularLocation>
        <location evidence="1">Cell membrane</location>
        <topology evidence="1">Multi-pass membrane protein</topology>
    </subcellularLocation>
</comment>
<dbReference type="InterPro" id="IPR003439">
    <property type="entry name" value="ABC_transporter-like_ATP-bd"/>
</dbReference>
<feature type="transmembrane region" description="Helical" evidence="7">
    <location>
        <begin position="212"/>
        <end position="230"/>
    </location>
</feature>
<dbReference type="EMBL" id="CP065673">
    <property type="protein sequence ID" value="QPS19159.1"/>
    <property type="molecule type" value="Genomic_DNA"/>
</dbReference>
<proteinExistence type="predicted"/>
<evidence type="ECO:0000259" key="10">
    <source>
        <dbReference type="PROSITE" id="PS50990"/>
    </source>
</evidence>
<dbReference type="SMART" id="SM00382">
    <property type="entry name" value="AAA"/>
    <property type="match status" value="1"/>
</dbReference>
<keyword evidence="5 7" id="KW-1133">Transmembrane helix</keyword>
<keyword evidence="12" id="KW-1185">Reference proteome</keyword>
<dbReference type="PROSITE" id="PS50929">
    <property type="entry name" value="ABC_TM1F"/>
    <property type="match status" value="1"/>
</dbReference>
<accession>A0A7T2SPE9</accession>
<sequence length="699" mass="77498">MSKAPFKSLLSQLDIRLRHRVPLVHQTESSECGLACLAMVCGHYGKNIDLIALRQQFNLSARGTTLSGLSGIAEQLGLASRPLSLDIDELGALKMPCILHWEFNHFVVLVSVRRNSVVLHDPAQGRRTLSLAEVSQSFTGVALEAWPGSAFEAYTVSNRLSLGSLMRSVHGLKGTLGKIFCLSLVIETINLVMPVATQLVMDHAIPAGDRGLLTLICAGLLFFILLRAAVSMVRAWSSLVMATLINVQWQSGLFNHLLRLPLGYFERRKLGDIQSRFGSLDALRSTFTASIVGAIMDSIMVIGVLVMMILYGGWLTWIVMAFTTLYVLLRLLTYGYYRQLSEESLVRSARASSYFMETLYGIATVKIQGMAERRSAHWLNLEIDTINTGIRVTRMDMLFGGINTFVAACDQVVILWLGTSLVIDNQMTIGMFVAFGAFRGQFSDRISSLTDFLLQLRMMSLHNERIADIALHPRENRKPDLPYEARLQPITLTTHALSYRYDSQSPAIFNELNITILPGESVAIVGPSGVGKTTLMKVLCGLFTPDSGRVEMNGIDIQQLGVNNYHKMIACVMQDDKLFSGSIRENICGFAEDVDDAWMQECARASYLHEVIMCMPMGYETLIGELGEGLSGGQKQRLFIARAIYRKPGVLFMDEATSALDKESEEVVNQAIKGLRITRVIIAHRETTIASADRIFKLT</sequence>
<dbReference type="Gene3D" id="3.40.50.300">
    <property type="entry name" value="P-loop containing nucleotide triphosphate hydrolases"/>
    <property type="match status" value="1"/>
</dbReference>
<dbReference type="Proteomes" id="UP000594967">
    <property type="component" value="Chromosome"/>
</dbReference>
<protein>
    <submittedName>
        <fullName evidence="11">Peptidase domain-containing ABC transporter</fullName>
    </submittedName>
</protein>
<evidence type="ECO:0000256" key="2">
    <source>
        <dbReference type="ARBA" id="ARBA00022692"/>
    </source>
</evidence>
<reference evidence="11 12" key="1">
    <citation type="submission" date="2020-12" db="EMBL/GenBank/DDBJ databases">
        <title>FDA dAtabase for Regulatory Grade micrObial Sequences (FDA-ARGOS): Supporting development and validation of Infectious Disease Dx tests.</title>
        <authorList>
            <person name="Sproer C."/>
            <person name="Gronow S."/>
            <person name="Severitt S."/>
            <person name="Schroder I."/>
            <person name="Tallon L."/>
            <person name="Sadzewicz L."/>
            <person name="Zhao X."/>
            <person name="Boylan J."/>
            <person name="Ott S."/>
            <person name="Bowen H."/>
            <person name="Vavikolanu K."/>
            <person name="Mehta A."/>
            <person name="Aluvathingal J."/>
            <person name="Nadendla S."/>
            <person name="Lowell S."/>
            <person name="Myers T."/>
            <person name="Yan Y."/>
            <person name="Sichtig H."/>
        </authorList>
    </citation>
    <scope>NUCLEOTIDE SEQUENCE [LARGE SCALE GENOMIC DNA]</scope>
    <source>
        <strain evidence="11 12">FDAARGOS_907</strain>
    </source>
</reference>
<feature type="domain" description="Peptidase C39" evidence="10">
    <location>
        <begin position="26"/>
        <end position="145"/>
    </location>
</feature>
<evidence type="ECO:0000256" key="7">
    <source>
        <dbReference type="SAM" id="Phobius"/>
    </source>
</evidence>
<dbReference type="InterPro" id="IPR036640">
    <property type="entry name" value="ABC1_TM_sf"/>
</dbReference>
<feature type="transmembrane region" description="Helical" evidence="7">
    <location>
        <begin position="176"/>
        <end position="200"/>
    </location>
</feature>
<dbReference type="RefSeq" id="WP_063200435.1">
    <property type="nucleotide sequence ID" value="NZ_CAMITG010000001.1"/>
</dbReference>
<dbReference type="Pfam" id="PF03412">
    <property type="entry name" value="Peptidase_C39"/>
    <property type="match status" value="1"/>
</dbReference>
<evidence type="ECO:0000256" key="5">
    <source>
        <dbReference type="ARBA" id="ARBA00022989"/>
    </source>
</evidence>
<evidence type="ECO:0000259" key="8">
    <source>
        <dbReference type="PROSITE" id="PS50893"/>
    </source>
</evidence>
<feature type="transmembrane region" description="Helical" evidence="7">
    <location>
        <begin position="317"/>
        <end position="337"/>
    </location>
</feature>
<dbReference type="Gene3D" id="3.90.70.10">
    <property type="entry name" value="Cysteine proteinases"/>
    <property type="match status" value="1"/>
</dbReference>
<feature type="transmembrane region" description="Helical" evidence="7">
    <location>
        <begin position="286"/>
        <end position="311"/>
    </location>
</feature>
<evidence type="ECO:0000256" key="3">
    <source>
        <dbReference type="ARBA" id="ARBA00022741"/>
    </source>
</evidence>
<dbReference type="CDD" id="cd18567">
    <property type="entry name" value="ABC_6TM_CvaB_RaxB_like"/>
    <property type="match status" value="1"/>
</dbReference>
<dbReference type="SUPFAM" id="SSF52540">
    <property type="entry name" value="P-loop containing nucleoside triphosphate hydrolases"/>
    <property type="match status" value="1"/>
</dbReference>
<gene>
    <name evidence="11" type="ORF">I6G64_16355</name>
</gene>
<feature type="domain" description="ABC transporter" evidence="8">
    <location>
        <begin position="485"/>
        <end position="699"/>
    </location>
</feature>
<keyword evidence="2 7" id="KW-0812">Transmembrane</keyword>
<feature type="domain" description="ABC transmembrane type-1" evidence="9">
    <location>
        <begin position="179"/>
        <end position="458"/>
    </location>
</feature>
<dbReference type="Pfam" id="PF00664">
    <property type="entry name" value="ABC_membrane"/>
    <property type="match status" value="1"/>
</dbReference>
<name>A0A7T2SPE9_SERPL</name>
<dbReference type="InterPro" id="IPR003593">
    <property type="entry name" value="AAA+_ATPase"/>
</dbReference>
<dbReference type="InterPro" id="IPR011527">
    <property type="entry name" value="ABC1_TM_dom"/>
</dbReference>
<dbReference type="PROSITE" id="PS50893">
    <property type="entry name" value="ABC_TRANSPORTER_2"/>
    <property type="match status" value="1"/>
</dbReference>
<dbReference type="PANTHER" id="PTHR24221">
    <property type="entry name" value="ATP-BINDING CASSETTE SUB-FAMILY B"/>
    <property type="match status" value="1"/>
</dbReference>
<dbReference type="InterPro" id="IPR027417">
    <property type="entry name" value="P-loop_NTPase"/>
</dbReference>
<keyword evidence="3" id="KW-0547">Nucleotide-binding</keyword>
<dbReference type="InterPro" id="IPR039421">
    <property type="entry name" value="Type_1_exporter"/>
</dbReference>
<dbReference type="PROSITE" id="PS00211">
    <property type="entry name" value="ABC_TRANSPORTER_1"/>
    <property type="match status" value="1"/>
</dbReference>
<keyword evidence="4" id="KW-0067">ATP-binding</keyword>